<dbReference type="GO" id="GO:0004519">
    <property type="term" value="F:endonuclease activity"/>
    <property type="evidence" value="ECO:0007669"/>
    <property type="project" value="InterPro"/>
</dbReference>
<dbReference type="SUPFAM" id="SSF54060">
    <property type="entry name" value="His-Me finger endonucleases"/>
    <property type="match status" value="1"/>
</dbReference>
<dbReference type="Pfam" id="PF13392">
    <property type="entry name" value="HNH_3"/>
    <property type="match status" value="1"/>
</dbReference>
<accession>A0A0F9S6I1</accession>
<name>A0A0F9S6I1_9ZZZZ</name>
<feature type="domain" description="HNH nuclease" evidence="1">
    <location>
        <begin position="28"/>
        <end position="71"/>
    </location>
</feature>
<evidence type="ECO:0000259" key="1">
    <source>
        <dbReference type="Pfam" id="PF13392"/>
    </source>
</evidence>
<proteinExistence type="predicted"/>
<organism evidence="2">
    <name type="scientific">marine sediment metagenome</name>
    <dbReference type="NCBI Taxonomy" id="412755"/>
    <lineage>
        <taxon>unclassified sequences</taxon>
        <taxon>metagenomes</taxon>
        <taxon>ecological metagenomes</taxon>
    </lineage>
</organism>
<comment type="caution">
    <text evidence="2">The sequence shown here is derived from an EMBL/GenBank/DDBJ whole genome shotgun (WGS) entry which is preliminary data.</text>
</comment>
<protein>
    <recommendedName>
        <fullName evidence="1">HNH nuclease domain-containing protein</fullName>
    </recommendedName>
</protein>
<evidence type="ECO:0000313" key="2">
    <source>
        <dbReference type="EMBL" id="KKN64480.1"/>
    </source>
</evidence>
<dbReference type="EMBL" id="LAZR01000553">
    <property type="protein sequence ID" value="KKN64480.1"/>
    <property type="molecule type" value="Genomic_DNA"/>
</dbReference>
<dbReference type="InterPro" id="IPR003615">
    <property type="entry name" value="HNH_nuc"/>
</dbReference>
<reference evidence="2" key="1">
    <citation type="journal article" date="2015" name="Nature">
        <title>Complex archaea that bridge the gap between prokaryotes and eukaryotes.</title>
        <authorList>
            <person name="Spang A."/>
            <person name="Saw J.H."/>
            <person name="Jorgensen S.L."/>
            <person name="Zaremba-Niedzwiedzka K."/>
            <person name="Martijn J."/>
            <person name="Lind A.E."/>
            <person name="van Eijk R."/>
            <person name="Schleper C."/>
            <person name="Guy L."/>
            <person name="Ettema T.J."/>
        </authorList>
    </citation>
    <scope>NUCLEOTIDE SEQUENCE</scope>
</reference>
<sequence>MLDCIEWEGATQGDGYGARRIDGVLHSVHRLAWQEANGPIPSGLQVLHHCDNPPCHNPDHLFLGTQSDNMRDCLAKGRHASGHMVGENHGMSKLTEEQVRYIKEIKVTRPYTGVLGRAADEFGVARGTIDAIRSGRNWKHVGA</sequence>
<dbReference type="InterPro" id="IPR044930">
    <property type="entry name" value="Homing_endonuclease_His-Me"/>
</dbReference>
<dbReference type="Gene3D" id="3.90.75.10">
    <property type="entry name" value="Homing Intron 3 (I-ppo) Encoded Endonuclease, Chain A"/>
    <property type="match status" value="1"/>
</dbReference>
<gene>
    <name evidence="2" type="ORF">LCGC14_0490930</name>
</gene>
<dbReference type="AlphaFoldDB" id="A0A0F9S6I1"/>
<dbReference type="InterPro" id="IPR044925">
    <property type="entry name" value="His-Me_finger_sf"/>
</dbReference>